<accession>A0ABW5C1G0</accession>
<dbReference type="EMBL" id="JBHUIK010000003">
    <property type="protein sequence ID" value="MFD2214901.1"/>
    <property type="molecule type" value="Genomic_DNA"/>
</dbReference>
<gene>
    <name evidence="1" type="ORF">ACFSKK_14520</name>
</gene>
<dbReference type="RefSeq" id="WP_247346421.1">
    <property type="nucleotide sequence ID" value="NZ_CP095550.1"/>
</dbReference>
<dbReference type="Proteomes" id="UP001597318">
    <property type="component" value="Unassembled WGS sequence"/>
</dbReference>
<evidence type="ECO:0000313" key="1">
    <source>
        <dbReference type="EMBL" id="MFD2214901.1"/>
    </source>
</evidence>
<sequence>MIRSNYEISDIVAYLIDPKNKEELEQILLNRSCLLFVDEIEQKAIKDVLLETI</sequence>
<proteinExistence type="predicted"/>
<name>A0ABW5C1G0_9BACI</name>
<protein>
    <submittedName>
        <fullName evidence="1">Uncharacterized protein</fullName>
    </submittedName>
</protein>
<evidence type="ECO:0000313" key="2">
    <source>
        <dbReference type="Proteomes" id="UP001597318"/>
    </source>
</evidence>
<organism evidence="1 2">
    <name type="scientific">Metabacillus endolithicus</name>
    <dbReference type="NCBI Taxonomy" id="1535204"/>
    <lineage>
        <taxon>Bacteria</taxon>
        <taxon>Bacillati</taxon>
        <taxon>Bacillota</taxon>
        <taxon>Bacilli</taxon>
        <taxon>Bacillales</taxon>
        <taxon>Bacillaceae</taxon>
        <taxon>Metabacillus</taxon>
    </lineage>
</organism>
<keyword evidence="2" id="KW-1185">Reference proteome</keyword>
<reference evidence="2" key="1">
    <citation type="journal article" date="2019" name="Int. J. Syst. Evol. Microbiol.">
        <title>The Global Catalogue of Microorganisms (GCM) 10K type strain sequencing project: providing services to taxonomists for standard genome sequencing and annotation.</title>
        <authorList>
            <consortium name="The Broad Institute Genomics Platform"/>
            <consortium name="The Broad Institute Genome Sequencing Center for Infectious Disease"/>
            <person name="Wu L."/>
            <person name="Ma J."/>
        </authorList>
    </citation>
    <scope>NUCLEOTIDE SEQUENCE [LARGE SCALE GENOMIC DNA]</scope>
    <source>
        <strain evidence="2">CGMCC 1.15474</strain>
    </source>
</reference>
<comment type="caution">
    <text evidence="1">The sequence shown here is derived from an EMBL/GenBank/DDBJ whole genome shotgun (WGS) entry which is preliminary data.</text>
</comment>